<name>A0ACB8X8C8_9TELE</name>
<evidence type="ECO:0000313" key="1">
    <source>
        <dbReference type="EMBL" id="KAI3375787.1"/>
    </source>
</evidence>
<gene>
    <name evidence="1" type="ORF">L3Q82_004076</name>
</gene>
<evidence type="ECO:0000313" key="2">
    <source>
        <dbReference type="Proteomes" id="UP000831701"/>
    </source>
</evidence>
<reference evidence="1" key="1">
    <citation type="submission" date="2022-04" db="EMBL/GenBank/DDBJ databases">
        <title>Jade perch genome.</title>
        <authorList>
            <person name="Chao B."/>
        </authorList>
    </citation>
    <scope>NUCLEOTIDE SEQUENCE</scope>
    <source>
        <strain evidence="1">CB-2022</strain>
    </source>
</reference>
<sequence>MADVEKIFKRIDINCVRAVRAARDVGRQACCSAVKDLRLSTYSSSDEIFQVLDNRFGNQATIALEIVEELQATPPVRSGQPRKIIELIQALEKALFDLNELGNADAIKNPLVTKSIESKLPETLKKDWLTYAADERNAVNYQNRFDKLITFLRSQESIYKQLDQLRDVVEPTKEKIKFLKHARTKTTKSSSHSRLHHLR</sequence>
<accession>A0ACB8X8C8</accession>
<comment type="caution">
    <text evidence="1">The sequence shown here is derived from an EMBL/GenBank/DDBJ whole genome shotgun (WGS) entry which is preliminary data.</text>
</comment>
<organism evidence="1 2">
    <name type="scientific">Scortum barcoo</name>
    <name type="common">barcoo grunter</name>
    <dbReference type="NCBI Taxonomy" id="214431"/>
    <lineage>
        <taxon>Eukaryota</taxon>
        <taxon>Metazoa</taxon>
        <taxon>Chordata</taxon>
        <taxon>Craniata</taxon>
        <taxon>Vertebrata</taxon>
        <taxon>Euteleostomi</taxon>
        <taxon>Actinopterygii</taxon>
        <taxon>Neopterygii</taxon>
        <taxon>Teleostei</taxon>
        <taxon>Neoteleostei</taxon>
        <taxon>Acanthomorphata</taxon>
        <taxon>Eupercaria</taxon>
        <taxon>Centrarchiformes</taxon>
        <taxon>Terapontoidei</taxon>
        <taxon>Terapontidae</taxon>
        <taxon>Scortum</taxon>
    </lineage>
</organism>
<proteinExistence type="predicted"/>
<protein>
    <submittedName>
        <fullName evidence="1">Uncharacterized protein</fullName>
    </submittedName>
</protein>
<dbReference type="Proteomes" id="UP000831701">
    <property type="component" value="Chromosome 2"/>
</dbReference>
<keyword evidence="2" id="KW-1185">Reference proteome</keyword>
<dbReference type="EMBL" id="CM041532">
    <property type="protein sequence ID" value="KAI3375787.1"/>
    <property type="molecule type" value="Genomic_DNA"/>
</dbReference>